<dbReference type="Proteomes" id="UP000095009">
    <property type="component" value="Unassembled WGS sequence"/>
</dbReference>
<evidence type="ECO:0000256" key="8">
    <source>
        <dbReference type="ARBA" id="ARBA00023002"/>
    </source>
</evidence>
<dbReference type="NCBIfam" id="TIGR00562">
    <property type="entry name" value="proto_IX_ox"/>
    <property type="match status" value="1"/>
</dbReference>
<keyword evidence="6" id="KW-0285">Flavoprotein</keyword>
<evidence type="ECO:0000256" key="2">
    <source>
        <dbReference type="ARBA" id="ARBA00002600"/>
    </source>
</evidence>
<dbReference type="Gene3D" id="3.50.50.60">
    <property type="entry name" value="FAD/NAD(P)-binding domain"/>
    <property type="match status" value="1"/>
</dbReference>
<evidence type="ECO:0000256" key="6">
    <source>
        <dbReference type="ARBA" id="ARBA00022630"/>
    </source>
</evidence>
<keyword evidence="13" id="KW-1185">Reference proteome</keyword>
<keyword evidence="10" id="KW-0627">Porphyrin biosynthesis</keyword>
<evidence type="ECO:0000256" key="4">
    <source>
        <dbReference type="ARBA" id="ARBA00010551"/>
    </source>
</evidence>
<dbReference type="Pfam" id="PF13450">
    <property type="entry name" value="NAD_binding_8"/>
    <property type="match status" value="1"/>
</dbReference>
<comment type="function">
    <text evidence="2">Catalyzes the 6-electron oxidation of protoporphyrinogen-IX to form protoporphyrin-IX.</text>
</comment>
<keyword evidence="7" id="KW-0274">FAD</keyword>
<dbReference type="SUPFAM" id="SSF51905">
    <property type="entry name" value="FAD/NAD(P)-binding domain"/>
    <property type="match status" value="1"/>
</dbReference>
<gene>
    <name evidence="12" type="ORF">NADFUDRAFT_49001</name>
</gene>
<dbReference type="GO" id="GO:0004729">
    <property type="term" value="F:oxygen-dependent protoporphyrinogen oxidase activity"/>
    <property type="evidence" value="ECO:0007669"/>
    <property type="project" value="UniProtKB-EC"/>
</dbReference>
<sequence>MSGISRFSSPCSARSGFKPSSMRLNHLKSLRFSRTNQIAQIAPALFVALPCQTRTLYSYNRTQSVLWNHRNFKKLPGIYLPRLYSTEPQHSDEFADRTLKLSLPETFSAVVPQYTPYGHKTPQPWTSLTNVVRNIDYFTTRYFGKRHSEEALSAMIRDVESYKESKDLTGKLHPDGEESHGFQQLDRKHQMGEYFSNEFITGSVDALAQLITAVREKNKSQLVQMCTEELYMHLDKQLDDFDNSLIKSISVIPDATRSMIREVYTYSGSQPVCEHFMHNAYTNEKEEGLLRFGNYFVESKAKDELPEGAQFVIDVEVDAKLEVELNDGSTGVIEKTFVISFQSPYLPRERDNLANDNLSLISIVDYSIEDFDWTISNINYTVKTLVEHDEPTPENFTYNDRIEWEGRSRHPPSVSEGIQQRINKISESTDAGTATPVQAMMKELPKMNPYFGISTQQREIINQGLVRPANSLPDLPESSTVVILGGGISGLTSAFFLSETRPDLKIRVLESENRFGGWIESKPIETTNGTTVFEKGPRTLKYNVGADILLNKAIEFNPDLRVAKIRSLDPVNVPRVLFNGNLQLVPSPALGLIGILKFLISPLGISILPEALGRYINRSKYARPEGVMDETMKQFFDRRVGPCGSSAVGSALAHGIYAGDYAQISASATFGAKYDMERIMGKKAKYLSMHDALLAYIFAKGEPQVMNAKLTHGGTAMYVLPDGLESIIKAYVDELKTRSNVSLESGSKVSSLAMSESRDSCLVSVLGQDKPIEAQLVHSTLTTQRLAPLLAKPMRSVVDVIPTTTLMVINIYIPERDVTGIKGFGYLVPKVSAADNNDSILGVIFDSDVNDAAELISGRKVISNRADKAGTKITVMMGGHYWAGISQYPSQEEAIARANRAVYKHMGINLSDYQCTFDAKLQRDSIPQPFSGHYETTEDIKELLYEAYNGRLSMDGGMALGGGVGISECIVDSYLLGASYNSKVPQAEVKNLKNMRYNTRLFSYPVEWKK</sequence>
<dbReference type="AlphaFoldDB" id="A0A1E3PSF4"/>
<evidence type="ECO:0000256" key="1">
    <source>
        <dbReference type="ARBA" id="ARBA00001974"/>
    </source>
</evidence>
<keyword evidence="8" id="KW-0560">Oxidoreductase</keyword>
<comment type="catalytic activity">
    <reaction evidence="11">
        <text>protoporphyrinogen IX + 3 O2 = protoporphyrin IX + 3 H2O2</text>
        <dbReference type="Rhea" id="RHEA:25576"/>
        <dbReference type="ChEBI" id="CHEBI:15379"/>
        <dbReference type="ChEBI" id="CHEBI:16240"/>
        <dbReference type="ChEBI" id="CHEBI:57306"/>
        <dbReference type="ChEBI" id="CHEBI:57307"/>
        <dbReference type="EC" id="1.3.3.4"/>
    </reaction>
</comment>
<evidence type="ECO:0000313" key="13">
    <source>
        <dbReference type="Proteomes" id="UP000095009"/>
    </source>
</evidence>
<comment type="cofactor">
    <cofactor evidence="1">
        <name>FAD</name>
        <dbReference type="ChEBI" id="CHEBI:57692"/>
    </cofactor>
</comment>
<evidence type="ECO:0000313" key="12">
    <source>
        <dbReference type="EMBL" id="ODQ68356.1"/>
    </source>
</evidence>
<dbReference type="UniPathway" id="UPA00251">
    <property type="reaction ID" value="UER00324"/>
</dbReference>
<dbReference type="GO" id="GO:0006782">
    <property type="term" value="P:protoporphyrinogen IX biosynthetic process"/>
    <property type="evidence" value="ECO:0007669"/>
    <property type="project" value="UniProtKB-UniPathway"/>
</dbReference>
<comment type="similarity">
    <text evidence="4">Belongs to the protoporphyrinogen/coproporphyrinogen oxidase family. Protoporphyrinogen oxidase subfamily.</text>
</comment>
<evidence type="ECO:0000256" key="7">
    <source>
        <dbReference type="ARBA" id="ARBA00022827"/>
    </source>
</evidence>
<evidence type="ECO:0000256" key="5">
    <source>
        <dbReference type="ARBA" id="ARBA00012867"/>
    </source>
</evidence>
<dbReference type="GO" id="GO:0005743">
    <property type="term" value="C:mitochondrial inner membrane"/>
    <property type="evidence" value="ECO:0007669"/>
    <property type="project" value="TreeGrafter"/>
</dbReference>
<dbReference type="EMBL" id="KV454406">
    <property type="protein sequence ID" value="ODQ68356.1"/>
    <property type="molecule type" value="Genomic_DNA"/>
</dbReference>
<keyword evidence="9" id="KW-0350">Heme biosynthesis</keyword>
<dbReference type="OrthoDB" id="438553at2759"/>
<evidence type="ECO:0000256" key="10">
    <source>
        <dbReference type="ARBA" id="ARBA00023244"/>
    </source>
</evidence>
<dbReference type="PANTHER" id="PTHR42923">
    <property type="entry name" value="PROTOPORPHYRINOGEN OXIDASE"/>
    <property type="match status" value="1"/>
</dbReference>
<protein>
    <recommendedName>
        <fullName evidence="5">protoporphyrinogen oxidase</fullName>
        <ecNumber evidence="5">1.3.3.4</ecNumber>
    </recommendedName>
</protein>
<dbReference type="InterPro" id="IPR050464">
    <property type="entry name" value="Zeta_carotene_desat/Oxidored"/>
</dbReference>
<dbReference type="EC" id="1.3.3.4" evidence="5"/>
<accession>A0A1E3PSF4</accession>
<organism evidence="12 13">
    <name type="scientific">Nadsonia fulvescens var. elongata DSM 6958</name>
    <dbReference type="NCBI Taxonomy" id="857566"/>
    <lineage>
        <taxon>Eukaryota</taxon>
        <taxon>Fungi</taxon>
        <taxon>Dikarya</taxon>
        <taxon>Ascomycota</taxon>
        <taxon>Saccharomycotina</taxon>
        <taxon>Dipodascomycetes</taxon>
        <taxon>Dipodascales</taxon>
        <taxon>Dipodascales incertae sedis</taxon>
        <taxon>Nadsonia</taxon>
    </lineage>
</organism>
<dbReference type="PANTHER" id="PTHR42923:SF3">
    <property type="entry name" value="PROTOPORPHYRINOGEN OXIDASE"/>
    <property type="match status" value="1"/>
</dbReference>
<evidence type="ECO:0000256" key="3">
    <source>
        <dbReference type="ARBA" id="ARBA00005073"/>
    </source>
</evidence>
<name>A0A1E3PSF4_9ASCO</name>
<dbReference type="STRING" id="857566.A0A1E3PSF4"/>
<evidence type="ECO:0000256" key="9">
    <source>
        <dbReference type="ARBA" id="ARBA00023133"/>
    </source>
</evidence>
<reference evidence="12 13" key="1">
    <citation type="journal article" date="2016" name="Proc. Natl. Acad. Sci. U.S.A.">
        <title>Comparative genomics of biotechnologically important yeasts.</title>
        <authorList>
            <person name="Riley R."/>
            <person name="Haridas S."/>
            <person name="Wolfe K.H."/>
            <person name="Lopes M.R."/>
            <person name="Hittinger C.T."/>
            <person name="Goeker M."/>
            <person name="Salamov A.A."/>
            <person name="Wisecaver J.H."/>
            <person name="Long T.M."/>
            <person name="Calvey C.H."/>
            <person name="Aerts A.L."/>
            <person name="Barry K.W."/>
            <person name="Choi C."/>
            <person name="Clum A."/>
            <person name="Coughlan A.Y."/>
            <person name="Deshpande S."/>
            <person name="Douglass A.P."/>
            <person name="Hanson S.J."/>
            <person name="Klenk H.-P."/>
            <person name="LaButti K.M."/>
            <person name="Lapidus A."/>
            <person name="Lindquist E.A."/>
            <person name="Lipzen A.M."/>
            <person name="Meier-Kolthoff J.P."/>
            <person name="Ohm R.A."/>
            <person name="Otillar R.P."/>
            <person name="Pangilinan J.L."/>
            <person name="Peng Y."/>
            <person name="Rokas A."/>
            <person name="Rosa C.A."/>
            <person name="Scheuner C."/>
            <person name="Sibirny A.A."/>
            <person name="Slot J.C."/>
            <person name="Stielow J.B."/>
            <person name="Sun H."/>
            <person name="Kurtzman C.P."/>
            <person name="Blackwell M."/>
            <person name="Grigoriev I.V."/>
            <person name="Jeffries T.W."/>
        </authorList>
    </citation>
    <scope>NUCLEOTIDE SEQUENCE [LARGE SCALE GENOMIC DNA]</scope>
    <source>
        <strain evidence="12 13">DSM 6958</strain>
    </source>
</reference>
<evidence type="ECO:0000256" key="11">
    <source>
        <dbReference type="ARBA" id="ARBA00047554"/>
    </source>
</evidence>
<dbReference type="InterPro" id="IPR036188">
    <property type="entry name" value="FAD/NAD-bd_sf"/>
</dbReference>
<comment type="pathway">
    <text evidence="3">Porphyrin-containing compound metabolism; protoporphyrin-IX biosynthesis; protoporphyrin-IX from protoporphyrinogen-IX: step 1/1.</text>
</comment>
<proteinExistence type="inferred from homology"/>
<dbReference type="SUPFAM" id="SSF54373">
    <property type="entry name" value="FAD-linked reductases, C-terminal domain"/>
    <property type="match status" value="1"/>
</dbReference>
<dbReference type="InterPro" id="IPR004572">
    <property type="entry name" value="Protoporphyrinogen_oxidase"/>
</dbReference>